<dbReference type="RefSeq" id="WP_097055553.1">
    <property type="nucleotide sequence ID" value="NZ_OCMF01000001.1"/>
</dbReference>
<evidence type="ECO:0000313" key="1">
    <source>
        <dbReference type="EMBL" id="SOC79851.1"/>
    </source>
</evidence>
<protein>
    <recommendedName>
        <fullName evidence="3">HNH endonuclease</fullName>
    </recommendedName>
</protein>
<dbReference type="AlphaFoldDB" id="A0A285X3B7"/>
<organism evidence="1 2">
    <name type="scientific">Salinimicrobium sediminis</name>
    <dbReference type="NCBI Taxonomy" id="1343891"/>
    <lineage>
        <taxon>Bacteria</taxon>
        <taxon>Pseudomonadati</taxon>
        <taxon>Bacteroidota</taxon>
        <taxon>Flavobacteriia</taxon>
        <taxon>Flavobacteriales</taxon>
        <taxon>Flavobacteriaceae</taxon>
        <taxon>Salinimicrobium</taxon>
    </lineage>
</organism>
<keyword evidence="2" id="KW-1185">Reference proteome</keyword>
<reference evidence="2" key="1">
    <citation type="submission" date="2017-09" db="EMBL/GenBank/DDBJ databases">
        <authorList>
            <person name="Varghese N."/>
            <person name="Submissions S."/>
        </authorList>
    </citation>
    <scope>NUCLEOTIDE SEQUENCE [LARGE SCALE GENOMIC DNA]</scope>
    <source>
        <strain evidence="2">CGMCC 1.12641</strain>
    </source>
</reference>
<accession>A0A285X3B7</accession>
<evidence type="ECO:0008006" key="3">
    <source>
        <dbReference type="Google" id="ProtNLM"/>
    </source>
</evidence>
<gene>
    <name evidence="1" type="ORF">SAMN06296241_1389</name>
</gene>
<dbReference type="Proteomes" id="UP000219193">
    <property type="component" value="Unassembled WGS sequence"/>
</dbReference>
<name>A0A285X3B7_9FLAO</name>
<proteinExistence type="predicted"/>
<dbReference type="OrthoDB" id="552713at2"/>
<sequence length="206" mass="23563">MKDLTSNKFGRLTVKSFAGRNKRYDSLWNCTCDCGNEKVVRGGVLKNGHTQSCGCLQKERTSAAKTTHGLRSKNLKLYKVWGGMKERCYNTNSKSYPDYGARGIEVCPEWKNNYENFYHWAISKGYAEGLTIERRDPDQNYCPENCEWIPKSEQSKNRTTSVTIELNGVTRTATEWSEKLGISSRVITQRIRRGWAPKEALSTKNL</sequence>
<dbReference type="EMBL" id="OCMF01000001">
    <property type="protein sequence ID" value="SOC79851.1"/>
    <property type="molecule type" value="Genomic_DNA"/>
</dbReference>
<evidence type="ECO:0000313" key="2">
    <source>
        <dbReference type="Proteomes" id="UP000219193"/>
    </source>
</evidence>